<evidence type="ECO:0000313" key="2">
    <source>
        <dbReference type="EMBL" id="KAI6654722.1"/>
    </source>
</evidence>
<feature type="domain" description="Beta-lactamase-related" evidence="1">
    <location>
        <begin position="1"/>
        <end position="325"/>
    </location>
</feature>
<protein>
    <recommendedName>
        <fullName evidence="1">Beta-lactamase-related domain-containing protein</fullName>
    </recommendedName>
</protein>
<proteinExistence type="predicted"/>
<name>A0AAV7K0J7_9METZ</name>
<dbReference type="InterPro" id="IPR001466">
    <property type="entry name" value="Beta-lactam-related"/>
</dbReference>
<comment type="caution">
    <text evidence="2">The sequence shown here is derived from an EMBL/GenBank/DDBJ whole genome shotgun (WGS) entry which is preliminary data.</text>
</comment>
<keyword evidence="3" id="KW-1185">Reference proteome</keyword>
<dbReference type="PANTHER" id="PTHR46520">
    <property type="entry name" value="SERINE BETA-LACTAMASE-LIKE PROTEIN LACTB, MITOCHONDRIAL"/>
    <property type="match status" value="1"/>
</dbReference>
<accession>A0AAV7K0J7</accession>
<dbReference type="Gene3D" id="3.40.710.10">
    <property type="entry name" value="DD-peptidase/beta-lactamase superfamily"/>
    <property type="match status" value="1"/>
</dbReference>
<dbReference type="GO" id="GO:0019216">
    <property type="term" value="P:regulation of lipid metabolic process"/>
    <property type="evidence" value="ECO:0007669"/>
    <property type="project" value="TreeGrafter"/>
</dbReference>
<dbReference type="SUPFAM" id="SSF56601">
    <property type="entry name" value="beta-lactamase/transpeptidase-like"/>
    <property type="match status" value="1"/>
</dbReference>
<evidence type="ECO:0000313" key="3">
    <source>
        <dbReference type="Proteomes" id="UP001165289"/>
    </source>
</evidence>
<dbReference type="Proteomes" id="UP001165289">
    <property type="component" value="Unassembled WGS sequence"/>
</dbReference>
<dbReference type="GO" id="GO:0005739">
    <property type="term" value="C:mitochondrion"/>
    <property type="evidence" value="ECO:0007669"/>
    <property type="project" value="TreeGrafter"/>
</dbReference>
<gene>
    <name evidence="2" type="ORF">LOD99_2601</name>
</gene>
<sequence length="349" mass="39438">MRIASISKPLTASGMALLWQRGKIDFDLPIQTYVPEFPVKKFEEKEVTITTRHILTHMSGIRNYIKADEFNKASSKHKIVKIMEEGSEWHNKTHFSDTQSSLEIFKDDSLVHAPSTRYLYSTLAWTLLSAVIETAAKQSYLTFMHNNVFTPYKLYSTHEDKNSPILSHRSKNYVRKSNKLTNTPYVDNSYKWAGGGFLSNVLDISRFANTMLGFYQGVYQLSSERIEEVDSSNEYALSQGIVRKMWACQTETNDKGVCIGLGWFIKPNLEQLRVRSEDESARFSVFHSGGAVGASSYLLILPRGEEGVHEGTKDVPSGIVIAIIGNLENISFSRLISEIGEDLYSVAYE</sequence>
<dbReference type="EMBL" id="JAKMXF010000221">
    <property type="protein sequence ID" value="KAI6654722.1"/>
    <property type="molecule type" value="Genomic_DNA"/>
</dbReference>
<dbReference type="GO" id="GO:0008233">
    <property type="term" value="F:peptidase activity"/>
    <property type="evidence" value="ECO:0007669"/>
    <property type="project" value="TreeGrafter"/>
</dbReference>
<dbReference type="InterPro" id="IPR012338">
    <property type="entry name" value="Beta-lactam/transpept-like"/>
</dbReference>
<dbReference type="AlphaFoldDB" id="A0AAV7K0J7"/>
<organism evidence="2 3">
    <name type="scientific">Oopsacas minuta</name>
    <dbReference type="NCBI Taxonomy" id="111878"/>
    <lineage>
        <taxon>Eukaryota</taxon>
        <taxon>Metazoa</taxon>
        <taxon>Porifera</taxon>
        <taxon>Hexactinellida</taxon>
        <taxon>Hexasterophora</taxon>
        <taxon>Lyssacinosida</taxon>
        <taxon>Leucopsacidae</taxon>
        <taxon>Oopsacas</taxon>
    </lineage>
</organism>
<reference evidence="2 3" key="1">
    <citation type="journal article" date="2023" name="BMC Biol.">
        <title>The compact genome of the sponge Oopsacas minuta (Hexactinellida) is lacking key metazoan core genes.</title>
        <authorList>
            <person name="Santini S."/>
            <person name="Schenkelaars Q."/>
            <person name="Jourda C."/>
            <person name="Duchesne M."/>
            <person name="Belahbib H."/>
            <person name="Rocher C."/>
            <person name="Selva M."/>
            <person name="Riesgo A."/>
            <person name="Vervoort M."/>
            <person name="Leys S.P."/>
            <person name="Kodjabachian L."/>
            <person name="Le Bivic A."/>
            <person name="Borchiellini C."/>
            <person name="Claverie J.M."/>
            <person name="Renard E."/>
        </authorList>
    </citation>
    <scope>NUCLEOTIDE SEQUENCE [LARGE SCALE GENOMIC DNA]</scope>
    <source>
        <strain evidence="2">SPO-2</strain>
    </source>
</reference>
<dbReference type="PANTHER" id="PTHR46520:SF1">
    <property type="entry name" value="SERINE BETA-LACTAMASE-LIKE PROTEIN LACTB, MITOCHONDRIAL"/>
    <property type="match status" value="1"/>
</dbReference>
<dbReference type="InterPro" id="IPR052794">
    <property type="entry name" value="Mito_Ser_Protease_LACTB"/>
</dbReference>
<evidence type="ECO:0000259" key="1">
    <source>
        <dbReference type="Pfam" id="PF00144"/>
    </source>
</evidence>
<dbReference type="Pfam" id="PF00144">
    <property type="entry name" value="Beta-lactamase"/>
    <property type="match status" value="1"/>
</dbReference>
<dbReference type="GO" id="GO:0006508">
    <property type="term" value="P:proteolysis"/>
    <property type="evidence" value="ECO:0007669"/>
    <property type="project" value="TreeGrafter"/>
</dbReference>